<protein>
    <recommendedName>
        <fullName evidence="8">SAM-dependent MTase RsmB/NOP-type domain-containing protein</fullName>
    </recommendedName>
</protein>
<dbReference type="PANTHER" id="PTHR22808">
    <property type="entry name" value="NCL1 YEAST -RELATED NOL1/NOP2/FMU SUN DOMAIN-CONTAINING"/>
    <property type="match status" value="1"/>
</dbReference>
<accession>A0AAD2CV64</accession>
<dbReference type="Pfam" id="PF01189">
    <property type="entry name" value="Methyltr_RsmB-F"/>
    <property type="match status" value="1"/>
</dbReference>
<feature type="binding site" evidence="6">
    <location>
        <position position="345"/>
    </location>
    <ligand>
        <name>S-adenosyl-L-methionine</name>
        <dbReference type="ChEBI" id="CHEBI:59789"/>
    </ligand>
</feature>
<dbReference type="InterPro" id="IPR018314">
    <property type="entry name" value="RsmB/NOL1/NOP2-like_CS"/>
</dbReference>
<feature type="binding site" evidence="6">
    <location>
        <position position="373"/>
    </location>
    <ligand>
        <name>S-adenosyl-L-methionine</name>
        <dbReference type="ChEBI" id="CHEBI:59789"/>
    </ligand>
</feature>
<dbReference type="PRINTS" id="PR02008">
    <property type="entry name" value="RCMTFAMILY"/>
</dbReference>
<dbReference type="PROSITE" id="PS51686">
    <property type="entry name" value="SAM_MT_RSMB_NOP"/>
    <property type="match status" value="1"/>
</dbReference>
<dbReference type="GO" id="GO:0003723">
    <property type="term" value="F:RNA binding"/>
    <property type="evidence" value="ECO:0007669"/>
    <property type="project" value="UniProtKB-UniRule"/>
</dbReference>
<dbReference type="Gene3D" id="3.40.50.150">
    <property type="entry name" value="Vaccinia Virus protein VP39"/>
    <property type="match status" value="1"/>
</dbReference>
<dbReference type="InterPro" id="IPR049560">
    <property type="entry name" value="MeTrfase_RsmB-F_NOP2_cat"/>
</dbReference>
<dbReference type="PROSITE" id="PS01153">
    <property type="entry name" value="NOL1_NOP2_SUN"/>
    <property type="match status" value="1"/>
</dbReference>
<feature type="binding site" evidence="6">
    <location>
        <position position="313"/>
    </location>
    <ligand>
        <name>S-adenosyl-L-methionine</name>
        <dbReference type="ChEBI" id="CHEBI:59789"/>
    </ligand>
</feature>
<dbReference type="GO" id="GO:0008173">
    <property type="term" value="F:RNA methyltransferase activity"/>
    <property type="evidence" value="ECO:0007669"/>
    <property type="project" value="InterPro"/>
</dbReference>
<feature type="domain" description="SAM-dependent MTase RsmB/NOP-type" evidence="8">
    <location>
        <begin position="171"/>
        <end position="572"/>
    </location>
</feature>
<comment type="caution">
    <text evidence="6">Lacks conserved residue(s) required for the propagation of feature annotation.</text>
</comment>
<dbReference type="InterPro" id="IPR029063">
    <property type="entry name" value="SAM-dependent_MTases_sf"/>
</dbReference>
<evidence type="ECO:0000256" key="4">
    <source>
        <dbReference type="ARBA" id="ARBA00022691"/>
    </source>
</evidence>
<evidence type="ECO:0000259" key="8">
    <source>
        <dbReference type="PROSITE" id="PS51686"/>
    </source>
</evidence>
<evidence type="ECO:0000256" key="7">
    <source>
        <dbReference type="SAM" id="MobiDB-lite"/>
    </source>
</evidence>
<keyword evidence="4 6" id="KW-0949">S-adenosyl-L-methionine</keyword>
<feature type="compositionally biased region" description="Polar residues" evidence="7">
    <location>
        <begin position="131"/>
        <end position="143"/>
    </location>
</feature>
<evidence type="ECO:0000256" key="3">
    <source>
        <dbReference type="ARBA" id="ARBA00022679"/>
    </source>
</evidence>
<dbReference type="InterPro" id="IPR001678">
    <property type="entry name" value="MeTrfase_RsmB-F_NOP2_dom"/>
</dbReference>
<comment type="caution">
    <text evidence="9">The sequence shown here is derived from an EMBL/GenBank/DDBJ whole genome shotgun (WGS) entry which is preliminary data.</text>
</comment>
<evidence type="ECO:0000313" key="10">
    <source>
        <dbReference type="Proteomes" id="UP001295423"/>
    </source>
</evidence>
<dbReference type="EMBL" id="CAKOGP040001335">
    <property type="protein sequence ID" value="CAJ1945135.1"/>
    <property type="molecule type" value="Genomic_DNA"/>
</dbReference>
<keyword evidence="10" id="KW-1185">Reference proteome</keyword>
<feature type="region of interest" description="Disordered" evidence="7">
    <location>
        <begin position="1"/>
        <end position="36"/>
    </location>
</feature>
<keyword evidence="5 6" id="KW-0694">RNA-binding</keyword>
<dbReference type="SUPFAM" id="SSF53335">
    <property type="entry name" value="S-adenosyl-L-methionine-dependent methyltransferases"/>
    <property type="match status" value="1"/>
</dbReference>
<dbReference type="AlphaFoldDB" id="A0AAD2CV64"/>
<evidence type="ECO:0000256" key="2">
    <source>
        <dbReference type="ARBA" id="ARBA00022603"/>
    </source>
</evidence>
<proteinExistence type="inferred from homology"/>
<feature type="active site" description="Nucleophile" evidence="6">
    <location>
        <position position="426"/>
    </location>
</feature>
<name>A0AAD2CV64_9STRA</name>
<dbReference type="PANTHER" id="PTHR22808:SF1">
    <property type="entry name" value="RNA CYTOSINE-C(5)-METHYLTRANSFERASE NSUN2-RELATED"/>
    <property type="match status" value="1"/>
</dbReference>
<feature type="region of interest" description="Disordered" evidence="7">
    <location>
        <begin position="65"/>
        <end position="144"/>
    </location>
</feature>
<evidence type="ECO:0000313" key="9">
    <source>
        <dbReference type="EMBL" id="CAJ1945135.1"/>
    </source>
</evidence>
<organism evidence="9 10">
    <name type="scientific">Cylindrotheca closterium</name>
    <dbReference type="NCBI Taxonomy" id="2856"/>
    <lineage>
        <taxon>Eukaryota</taxon>
        <taxon>Sar</taxon>
        <taxon>Stramenopiles</taxon>
        <taxon>Ochrophyta</taxon>
        <taxon>Bacillariophyta</taxon>
        <taxon>Bacillariophyceae</taxon>
        <taxon>Bacillariophycidae</taxon>
        <taxon>Bacillariales</taxon>
        <taxon>Bacillariaceae</taxon>
        <taxon>Cylindrotheca</taxon>
    </lineage>
</organism>
<dbReference type="Proteomes" id="UP001295423">
    <property type="component" value="Unassembled WGS sequence"/>
</dbReference>
<keyword evidence="3 6" id="KW-0808">Transferase</keyword>
<dbReference type="InterPro" id="IPR023267">
    <property type="entry name" value="RCMT"/>
</dbReference>
<evidence type="ECO:0000256" key="1">
    <source>
        <dbReference type="ARBA" id="ARBA00007494"/>
    </source>
</evidence>
<dbReference type="GO" id="GO:0001510">
    <property type="term" value="P:RNA methylation"/>
    <property type="evidence" value="ECO:0007669"/>
    <property type="project" value="InterPro"/>
</dbReference>
<evidence type="ECO:0000256" key="5">
    <source>
        <dbReference type="ARBA" id="ARBA00022884"/>
    </source>
</evidence>
<sequence>MIETNNDMETTKGQKKRKRNKNPLSQARGKQNKHENVWFRRSNAGYSLFVQYYMNQPIGTISSAEGVKSGDATSSKEEGHKIGPKTGEGMQPKSGGGNSRAAKRRNKKKKGGKIQNTNSKTVDESALAVMTTDSSPTEVSSPPSLLESAYSKFEMLDDSPCHRNNVEFQSFLKAFSQPLPLSFRMRQFETASERRQMDNEVAEEVLAEFSDLVEAVQFGNTTLYRSKNRPSDVLCKENLSRISPDLKEFLQENSQNGVLARQEIGSMLPVVALHDVGAIRVGAKVLDVCASPGSKTLQALEIVGQNGRVVANDVSENRLITLRQALGRSGVSSSLLKRLHFSCQDGSRLQAPVTKSKSSGEKSKLKFDAVLCDVPCSGDGTCRKDKHILPMWKPNCGNDLHDLQLRILIRALQLVEVGGVVCYSTCTLNPIEDEAVVAAALSTIQASKDSKDGTKKKRPSPIVELLDWPSLPGDLVRRQGISSWKVAEFRADDQGDSSEGEIDIDDAEDIPKITWHDSYASATSQPPTCTISPTMWPPSNESSKDLHLEKCMRLWPQDRDTGGFFLALIKKNRDFKLK</sequence>
<keyword evidence="2 6" id="KW-0489">Methyltransferase</keyword>
<gene>
    <name evidence="9" type="ORF">CYCCA115_LOCUS9279</name>
</gene>
<comment type="similarity">
    <text evidence="1 6">Belongs to the class I-like SAM-binding methyltransferase superfamily. RsmB/NOP family.</text>
</comment>
<evidence type="ECO:0000256" key="6">
    <source>
        <dbReference type="PROSITE-ProRule" id="PRU01023"/>
    </source>
</evidence>
<feature type="compositionally biased region" description="Basic residues" evidence="7">
    <location>
        <begin position="101"/>
        <end position="112"/>
    </location>
</feature>
<reference evidence="9" key="1">
    <citation type="submission" date="2023-08" db="EMBL/GenBank/DDBJ databases">
        <authorList>
            <person name="Audoor S."/>
            <person name="Bilcke G."/>
        </authorList>
    </citation>
    <scope>NUCLEOTIDE SEQUENCE</scope>
</reference>
<dbReference type="CDD" id="cd02440">
    <property type="entry name" value="AdoMet_MTases"/>
    <property type="match status" value="1"/>
</dbReference>